<dbReference type="Gene3D" id="3.30.930.10">
    <property type="entry name" value="Bira Bifunctional Protein, Domain 2"/>
    <property type="match status" value="1"/>
</dbReference>
<dbReference type="SUPFAM" id="SSF55681">
    <property type="entry name" value="Class II aaRS and biotin synthetases"/>
    <property type="match status" value="1"/>
</dbReference>
<dbReference type="PROSITE" id="PS51733">
    <property type="entry name" value="BPL_LPL_CATALYTIC"/>
    <property type="match status" value="1"/>
</dbReference>
<dbReference type="CDD" id="cd16444">
    <property type="entry name" value="LipB"/>
    <property type="match status" value="1"/>
</dbReference>
<dbReference type="InterPro" id="IPR020605">
    <property type="entry name" value="Octanoyltransferase_CS"/>
</dbReference>
<proteinExistence type="inferred from homology"/>
<sequence>MSNNLRHVALQGLSHYKAVLQLQETFVSQFLASKRGAPLQVKPHVITSQFKPVYTTGRRDAGKLSQAEKDYLTAETPHGRAEFHAALRGGQTTYHGPGQLTAYPIIDLKHHGLSARCYVHLLEEVLITTCARYDLKAFRTKDTGVWVSEDRKVGSIGVHMRRHVTSHGIALNITDAVKPWFERIVACGLADKKATSLQGEGCNPAQLDNVEDIFVEELAKALPDSESAFHTNDMFSIPTPDEFAGPLSHIAIIADTDMDGLSPDDQNAMADCLNEILKDLVVKESEKSATGPLRPGQIFINFKRNSERLASIGSLVHDEGFIDA</sequence>
<evidence type="ECO:0000256" key="4">
    <source>
        <dbReference type="ARBA" id="ARBA00022679"/>
    </source>
</evidence>
<comment type="caution">
    <text evidence="7">The sequence shown here is derived from an EMBL/GenBank/DDBJ whole genome shotgun (WGS) entry which is preliminary data.</text>
</comment>
<comment type="pathway">
    <text evidence="1">Protein modification; protein lipoylation via endogenous pathway; protein N(6)-(lipoyl)lysine from octanoyl-[acyl-carrier-protein]: step 1/2.</text>
</comment>
<dbReference type="GO" id="GO:0009249">
    <property type="term" value="P:protein lipoylation"/>
    <property type="evidence" value="ECO:0007669"/>
    <property type="project" value="InterPro"/>
</dbReference>
<dbReference type="PANTHER" id="PTHR10993">
    <property type="entry name" value="OCTANOYLTRANSFERASE"/>
    <property type="match status" value="1"/>
</dbReference>
<protein>
    <recommendedName>
        <fullName evidence="3">lipoyl(octanoyl) transferase</fullName>
        <ecNumber evidence="3">2.3.1.181</ecNumber>
    </recommendedName>
</protein>
<dbReference type="UniPathway" id="UPA00538">
    <property type="reaction ID" value="UER00592"/>
</dbReference>
<dbReference type="InterPro" id="IPR004143">
    <property type="entry name" value="BPL_LPL_catalytic"/>
</dbReference>
<feature type="domain" description="BPL/LPL catalytic" evidence="6">
    <location>
        <begin position="39"/>
        <end position="226"/>
    </location>
</feature>
<evidence type="ECO:0000256" key="3">
    <source>
        <dbReference type="ARBA" id="ARBA00012334"/>
    </source>
</evidence>
<comment type="similarity">
    <text evidence="2">Belongs to the LipB family.</text>
</comment>
<keyword evidence="8" id="KW-1185">Reference proteome</keyword>
<gene>
    <name evidence="7" type="ORF">EG327_006278</name>
</gene>
<reference evidence="7 8" key="1">
    <citation type="submission" date="2019-07" db="EMBL/GenBank/DDBJ databases">
        <title>Venturia inaequalis Genome Resource.</title>
        <authorList>
            <person name="Lichtner F.J."/>
        </authorList>
    </citation>
    <scope>NUCLEOTIDE SEQUENCE [LARGE SCALE GENOMIC DNA]</scope>
    <source>
        <strain evidence="7 8">DMI_063113</strain>
    </source>
</reference>
<dbReference type="AlphaFoldDB" id="A0A8H3V4H1"/>
<dbReference type="EC" id="2.3.1.181" evidence="3"/>
<dbReference type="InterPro" id="IPR000544">
    <property type="entry name" value="Octanoyltransferase"/>
</dbReference>
<evidence type="ECO:0000313" key="8">
    <source>
        <dbReference type="Proteomes" id="UP000490939"/>
    </source>
</evidence>
<dbReference type="Proteomes" id="UP000490939">
    <property type="component" value="Unassembled WGS sequence"/>
</dbReference>
<evidence type="ECO:0000256" key="2">
    <source>
        <dbReference type="ARBA" id="ARBA00007907"/>
    </source>
</evidence>
<dbReference type="NCBIfam" id="TIGR00214">
    <property type="entry name" value="lipB"/>
    <property type="match status" value="1"/>
</dbReference>
<evidence type="ECO:0000259" key="6">
    <source>
        <dbReference type="PROSITE" id="PS51733"/>
    </source>
</evidence>
<dbReference type="InterPro" id="IPR045864">
    <property type="entry name" value="aa-tRNA-synth_II/BPL/LPL"/>
</dbReference>
<name>A0A8H3V4H1_VENIN</name>
<organism evidence="7 8">
    <name type="scientific">Venturia inaequalis</name>
    <name type="common">Apple scab fungus</name>
    <dbReference type="NCBI Taxonomy" id="5025"/>
    <lineage>
        <taxon>Eukaryota</taxon>
        <taxon>Fungi</taxon>
        <taxon>Dikarya</taxon>
        <taxon>Ascomycota</taxon>
        <taxon>Pezizomycotina</taxon>
        <taxon>Dothideomycetes</taxon>
        <taxon>Pleosporomycetidae</taxon>
        <taxon>Venturiales</taxon>
        <taxon>Venturiaceae</taxon>
        <taxon>Venturia</taxon>
    </lineage>
</organism>
<dbReference type="PANTHER" id="PTHR10993:SF7">
    <property type="entry name" value="LIPOYLTRANSFERASE 2, MITOCHONDRIAL-RELATED"/>
    <property type="match status" value="1"/>
</dbReference>
<keyword evidence="5" id="KW-0012">Acyltransferase</keyword>
<accession>A0A8H3V4H1</accession>
<dbReference type="EMBL" id="WNWR01000368">
    <property type="protein sequence ID" value="KAE9981210.1"/>
    <property type="molecule type" value="Genomic_DNA"/>
</dbReference>
<keyword evidence="4" id="KW-0808">Transferase</keyword>
<dbReference type="GO" id="GO:0033819">
    <property type="term" value="F:lipoyl(octanoyl) transferase activity"/>
    <property type="evidence" value="ECO:0007669"/>
    <property type="project" value="UniProtKB-EC"/>
</dbReference>
<evidence type="ECO:0000313" key="7">
    <source>
        <dbReference type="EMBL" id="KAE9981210.1"/>
    </source>
</evidence>
<evidence type="ECO:0000256" key="1">
    <source>
        <dbReference type="ARBA" id="ARBA00004821"/>
    </source>
</evidence>
<dbReference type="Pfam" id="PF21948">
    <property type="entry name" value="LplA-B_cat"/>
    <property type="match status" value="1"/>
</dbReference>
<evidence type="ECO:0000256" key="5">
    <source>
        <dbReference type="ARBA" id="ARBA00023315"/>
    </source>
</evidence>
<dbReference type="PROSITE" id="PS01313">
    <property type="entry name" value="LIPB"/>
    <property type="match status" value="1"/>
</dbReference>